<evidence type="ECO:0000259" key="1">
    <source>
        <dbReference type="Pfam" id="PF24906"/>
    </source>
</evidence>
<feature type="domain" description="WRKY19-like zinc finger" evidence="1">
    <location>
        <begin position="195"/>
        <end position="217"/>
    </location>
</feature>
<organism evidence="2">
    <name type="scientific">Sesamum calycinum</name>
    <dbReference type="NCBI Taxonomy" id="2727403"/>
    <lineage>
        <taxon>Eukaryota</taxon>
        <taxon>Viridiplantae</taxon>
        <taxon>Streptophyta</taxon>
        <taxon>Embryophyta</taxon>
        <taxon>Tracheophyta</taxon>
        <taxon>Spermatophyta</taxon>
        <taxon>Magnoliopsida</taxon>
        <taxon>eudicotyledons</taxon>
        <taxon>Gunneridae</taxon>
        <taxon>Pentapetalae</taxon>
        <taxon>asterids</taxon>
        <taxon>lamiids</taxon>
        <taxon>Lamiales</taxon>
        <taxon>Pedaliaceae</taxon>
        <taxon>Sesamum</taxon>
    </lineage>
</organism>
<sequence length="263" mass="27847">MYSSFYGGDFTKNGNVGDTTLRLDGFGYGTRETAPYRDSQTNNGSRGICTSAPDDGCKLVLGLAQHQVHILVCLVEPMCFPMYSSFQLPCTALNTPRKTDQVSSDGNRIAIPVVDEGSTSAKKSGGYMTRLILAPRMENAEIVLATKSLELGAKSHCQISQLSSEPSAVSSYSMSAISEPGSAAVSSDHKGSNTKKCKFAGCTKGARGATGLCIGHGAGKDARSLDATKVQRVERHSAKPMEEGDGVSIWDALKVPKERLISA</sequence>
<dbReference type="InterPro" id="IPR056866">
    <property type="entry name" value="Znf_WRKY19"/>
</dbReference>
<comment type="caution">
    <text evidence="2">The sequence shown here is derived from an EMBL/GenBank/DDBJ whole genome shotgun (WGS) entry which is preliminary data.</text>
</comment>
<gene>
    <name evidence="2" type="ORF">Scaly_0714800</name>
</gene>
<proteinExistence type="predicted"/>
<dbReference type="Pfam" id="PF24906">
    <property type="entry name" value="Zf_WRKY19"/>
    <property type="match status" value="1"/>
</dbReference>
<reference evidence="2" key="2">
    <citation type="journal article" date="2024" name="Plant">
        <title>Genomic evolution and insights into agronomic trait innovations of Sesamum species.</title>
        <authorList>
            <person name="Miao H."/>
            <person name="Wang L."/>
            <person name="Qu L."/>
            <person name="Liu H."/>
            <person name="Sun Y."/>
            <person name="Le M."/>
            <person name="Wang Q."/>
            <person name="Wei S."/>
            <person name="Zheng Y."/>
            <person name="Lin W."/>
            <person name="Duan Y."/>
            <person name="Cao H."/>
            <person name="Xiong S."/>
            <person name="Wang X."/>
            <person name="Wei L."/>
            <person name="Li C."/>
            <person name="Ma Q."/>
            <person name="Ju M."/>
            <person name="Zhao R."/>
            <person name="Li G."/>
            <person name="Mu C."/>
            <person name="Tian Q."/>
            <person name="Mei H."/>
            <person name="Zhang T."/>
            <person name="Gao T."/>
            <person name="Zhang H."/>
        </authorList>
    </citation>
    <scope>NUCLEOTIDE SEQUENCE</scope>
    <source>
        <strain evidence="2">KEN8</strain>
    </source>
</reference>
<accession>A0AAW2R6X8</accession>
<reference evidence="2" key="1">
    <citation type="submission" date="2020-06" db="EMBL/GenBank/DDBJ databases">
        <authorList>
            <person name="Li T."/>
            <person name="Hu X."/>
            <person name="Zhang T."/>
            <person name="Song X."/>
            <person name="Zhang H."/>
            <person name="Dai N."/>
            <person name="Sheng W."/>
            <person name="Hou X."/>
            <person name="Wei L."/>
        </authorList>
    </citation>
    <scope>NUCLEOTIDE SEQUENCE</scope>
    <source>
        <strain evidence="2">KEN8</strain>
        <tissue evidence="2">Leaf</tissue>
    </source>
</reference>
<evidence type="ECO:0000313" key="2">
    <source>
        <dbReference type="EMBL" id="KAL0375972.1"/>
    </source>
</evidence>
<name>A0AAW2R6X8_9LAMI</name>
<dbReference type="AlphaFoldDB" id="A0AAW2R6X8"/>
<dbReference type="EMBL" id="JACGWM010000004">
    <property type="protein sequence ID" value="KAL0375972.1"/>
    <property type="molecule type" value="Genomic_DNA"/>
</dbReference>
<protein>
    <recommendedName>
        <fullName evidence="1">WRKY19-like zinc finger domain-containing protein</fullName>
    </recommendedName>
</protein>